<dbReference type="HOGENOM" id="CLU_2313881_0_0_2"/>
<evidence type="ECO:0000313" key="1">
    <source>
        <dbReference type="EMBL" id="ABX12909.1"/>
    </source>
</evidence>
<dbReference type="OrthoDB" id="12308at2157"/>
<dbReference type="EnsemblBacteria" id="ABX12909">
    <property type="protein sequence ID" value="ABX12909"/>
    <property type="gene ID" value="Nmar_1013"/>
</dbReference>
<dbReference type="GeneID" id="5773340"/>
<organism evidence="1 2">
    <name type="scientific">Nitrosopumilus maritimus (strain SCM1)</name>
    <dbReference type="NCBI Taxonomy" id="436308"/>
    <lineage>
        <taxon>Archaea</taxon>
        <taxon>Nitrososphaerota</taxon>
        <taxon>Nitrososphaeria</taxon>
        <taxon>Nitrosopumilales</taxon>
        <taxon>Nitrosopumilaceae</taxon>
        <taxon>Nitrosopumilus</taxon>
    </lineage>
</organism>
<evidence type="ECO:0000313" key="2">
    <source>
        <dbReference type="Proteomes" id="UP000000792"/>
    </source>
</evidence>
<protein>
    <recommendedName>
        <fullName evidence="3">DUF5615 domain-containing protein</fullName>
    </recommendedName>
</protein>
<proteinExistence type="predicted"/>
<gene>
    <name evidence="1" type="ordered locus">Nmar_1013</name>
</gene>
<dbReference type="RefSeq" id="WP_012215396.1">
    <property type="nucleotide sequence ID" value="NC_010085.1"/>
</dbReference>
<dbReference type="STRING" id="436308.Nmar_1013"/>
<sequence length="99" mass="11435">MVHKVLVDEQALGWGEDNQDLIHQKYEKIFFVGTKPAPPKGSNDKEIGTFCEEQGCNLITSDYTAYTHFLENPRINAVQIEKFQYNSKASRQIYLIRIL</sequence>
<dbReference type="InParanoid" id="A9A3H7"/>
<accession>A9A3H7</accession>
<dbReference type="Proteomes" id="UP000000792">
    <property type="component" value="Chromosome"/>
</dbReference>
<dbReference type="AlphaFoldDB" id="A9A3H7"/>
<keyword evidence="2" id="KW-1185">Reference proteome</keyword>
<name>A9A3H7_NITMS</name>
<reference evidence="1 2" key="1">
    <citation type="journal article" date="2010" name="Proc. Natl. Acad. Sci. U.S.A.">
        <title>Nitrosopumilus maritimus genome reveals unique mechanisms for nitrification and autotrophy in globally distributed marine crenarchaea.</title>
        <authorList>
            <person name="Walker C.B."/>
            <person name="de la Torre J.R."/>
            <person name="Klotz M.G."/>
            <person name="Urakawa H."/>
            <person name="Pinel N."/>
            <person name="Arp D.J."/>
            <person name="Brochier-Armanet C."/>
            <person name="Chain P.S."/>
            <person name="Chan P.P."/>
            <person name="Gollabgir A."/>
            <person name="Hemp J."/>
            <person name="Hugler M."/>
            <person name="Karr E.A."/>
            <person name="Konneke M."/>
            <person name="Shin M."/>
            <person name="Lawton T.J."/>
            <person name="Lowe T."/>
            <person name="Martens-Habbena W."/>
            <person name="Sayavedra-Soto L.A."/>
            <person name="Lang D."/>
            <person name="Sievert S.M."/>
            <person name="Rosenzweig A.C."/>
            <person name="Manning G."/>
            <person name="Stahl D.A."/>
        </authorList>
    </citation>
    <scope>NUCLEOTIDE SEQUENCE [LARGE SCALE GENOMIC DNA]</scope>
    <source>
        <strain evidence="1 2">SCM1</strain>
    </source>
</reference>
<dbReference type="EMBL" id="CP000866">
    <property type="protein sequence ID" value="ABX12909.1"/>
    <property type="molecule type" value="Genomic_DNA"/>
</dbReference>
<evidence type="ECO:0008006" key="3">
    <source>
        <dbReference type="Google" id="ProtNLM"/>
    </source>
</evidence>
<dbReference type="KEGG" id="nmr:Nmar_1013"/>